<proteinExistence type="predicted"/>
<reference evidence="7" key="2">
    <citation type="submission" date="2015-01" db="EMBL/GenBank/DDBJ databases">
        <title>Evolutionary Origins and Diversification of the Mycorrhizal Mutualists.</title>
        <authorList>
            <consortium name="DOE Joint Genome Institute"/>
            <consortium name="Mycorrhizal Genomics Consortium"/>
            <person name="Kohler A."/>
            <person name="Kuo A."/>
            <person name="Nagy L.G."/>
            <person name="Floudas D."/>
            <person name="Copeland A."/>
            <person name="Barry K.W."/>
            <person name="Cichocki N."/>
            <person name="Veneault-Fourrey C."/>
            <person name="LaButti K."/>
            <person name="Lindquist E.A."/>
            <person name="Lipzen A."/>
            <person name="Lundell T."/>
            <person name="Morin E."/>
            <person name="Murat C."/>
            <person name="Riley R."/>
            <person name="Ohm R."/>
            <person name="Sun H."/>
            <person name="Tunlid A."/>
            <person name="Henrissat B."/>
            <person name="Grigoriev I.V."/>
            <person name="Hibbett D.S."/>
            <person name="Martin F."/>
        </authorList>
    </citation>
    <scope>NUCLEOTIDE SEQUENCE [LARGE SCALE GENOMIC DNA]</scope>
    <source>
        <strain evidence="7">LaAM-08-1</strain>
    </source>
</reference>
<keyword evidence="1" id="KW-0479">Metal-binding</keyword>
<reference evidence="6 7" key="1">
    <citation type="submission" date="2014-04" db="EMBL/GenBank/DDBJ databases">
        <authorList>
            <consortium name="DOE Joint Genome Institute"/>
            <person name="Kuo A."/>
            <person name="Kohler A."/>
            <person name="Nagy L.G."/>
            <person name="Floudas D."/>
            <person name="Copeland A."/>
            <person name="Barry K.W."/>
            <person name="Cichocki N."/>
            <person name="Veneault-Fourrey C."/>
            <person name="LaButti K."/>
            <person name="Lindquist E.A."/>
            <person name="Lipzen A."/>
            <person name="Lundell T."/>
            <person name="Morin E."/>
            <person name="Murat C."/>
            <person name="Sun H."/>
            <person name="Tunlid A."/>
            <person name="Henrissat B."/>
            <person name="Grigoriev I.V."/>
            <person name="Hibbett D.S."/>
            <person name="Martin F."/>
            <person name="Nordberg H.P."/>
            <person name="Cantor M.N."/>
            <person name="Hua S.X."/>
        </authorList>
    </citation>
    <scope>NUCLEOTIDE SEQUENCE [LARGE SCALE GENOMIC DNA]</scope>
    <source>
        <strain evidence="6 7">LaAM-08-1</strain>
    </source>
</reference>
<evidence type="ECO:0000313" key="6">
    <source>
        <dbReference type="EMBL" id="KIJ97007.1"/>
    </source>
</evidence>
<sequence>MTSECNTGPSAQPEFIRAIPLGRDVWFRSIAPTTAQIRTARDSATETCCSNCYKRKKEVIELRKCSKCKSVWYCSKKCQKENWKDHKAFCHHAERGITKLINAFLANPILRGNLLACLALNFDLLKKPAPDTPFMARVDVGLEPSDITVFLRLYAGMYGNTEPEEIEGMLQINAVTPTPQSITPHPHRLDRWREKRKQLCANGQASTPVVIVEFVSNGAPGAYSCVLPIQPLILMIVKENKPFEYLSALTGRSSSPMSATACLEFINTFVRSDAQNQQLLRMNMREEDRETIRATGRGVEHTTPIAILKEKMARERIYTTYKKVDS</sequence>
<gene>
    <name evidence="6" type="ORF">K443DRAFT_681847</name>
</gene>
<evidence type="ECO:0000256" key="4">
    <source>
        <dbReference type="PROSITE-ProRule" id="PRU00134"/>
    </source>
</evidence>
<dbReference type="OrthoDB" id="5231159at2759"/>
<dbReference type="PANTHER" id="PTHR10237:SF14">
    <property type="entry name" value="MYND-TYPE DOMAIN-CONTAINING PROTEIN"/>
    <property type="match status" value="1"/>
</dbReference>
<dbReference type="Proteomes" id="UP000054477">
    <property type="component" value="Unassembled WGS sequence"/>
</dbReference>
<dbReference type="InterPro" id="IPR002893">
    <property type="entry name" value="Znf_MYND"/>
</dbReference>
<protein>
    <submittedName>
        <fullName evidence="6">Unplaced genomic scaffold K443scaffold_169, whole genome shotgun sequence</fullName>
    </submittedName>
</protein>
<dbReference type="HOGENOM" id="CLU_060143_1_0_1"/>
<dbReference type="PANTHER" id="PTHR10237">
    <property type="entry name" value="DEFORMED EPIDERMAL AUTOREGULATORY FACTOR 1 HOMOLOG SUPPRESSIN"/>
    <property type="match status" value="1"/>
</dbReference>
<evidence type="ECO:0000256" key="2">
    <source>
        <dbReference type="ARBA" id="ARBA00022771"/>
    </source>
</evidence>
<dbReference type="GO" id="GO:0000981">
    <property type="term" value="F:DNA-binding transcription factor activity, RNA polymerase II-specific"/>
    <property type="evidence" value="ECO:0007669"/>
    <property type="project" value="TreeGrafter"/>
</dbReference>
<dbReference type="STRING" id="1095629.A0A0C9XLL3"/>
<keyword evidence="3" id="KW-0862">Zinc</keyword>
<accession>A0A0C9XLL3</accession>
<dbReference type="SUPFAM" id="SSF144232">
    <property type="entry name" value="HIT/MYND zinc finger-like"/>
    <property type="match status" value="1"/>
</dbReference>
<evidence type="ECO:0000313" key="7">
    <source>
        <dbReference type="Proteomes" id="UP000054477"/>
    </source>
</evidence>
<evidence type="ECO:0000256" key="3">
    <source>
        <dbReference type="ARBA" id="ARBA00022833"/>
    </source>
</evidence>
<dbReference type="Gene3D" id="6.10.140.2220">
    <property type="match status" value="1"/>
</dbReference>
<dbReference type="Pfam" id="PF26632">
    <property type="entry name" value="DUF8205"/>
    <property type="match status" value="1"/>
</dbReference>
<dbReference type="Pfam" id="PF01753">
    <property type="entry name" value="zf-MYND"/>
    <property type="match status" value="1"/>
</dbReference>
<name>A0A0C9XLL3_9AGAR</name>
<dbReference type="InterPro" id="IPR024119">
    <property type="entry name" value="TF_DEAF-1"/>
</dbReference>
<dbReference type="GO" id="GO:0005634">
    <property type="term" value="C:nucleus"/>
    <property type="evidence" value="ECO:0007669"/>
    <property type="project" value="TreeGrafter"/>
</dbReference>
<organism evidence="6 7">
    <name type="scientific">Laccaria amethystina LaAM-08-1</name>
    <dbReference type="NCBI Taxonomy" id="1095629"/>
    <lineage>
        <taxon>Eukaryota</taxon>
        <taxon>Fungi</taxon>
        <taxon>Dikarya</taxon>
        <taxon>Basidiomycota</taxon>
        <taxon>Agaricomycotina</taxon>
        <taxon>Agaricomycetes</taxon>
        <taxon>Agaricomycetidae</taxon>
        <taxon>Agaricales</taxon>
        <taxon>Agaricineae</taxon>
        <taxon>Hydnangiaceae</taxon>
        <taxon>Laccaria</taxon>
    </lineage>
</organism>
<dbReference type="InterPro" id="IPR058518">
    <property type="entry name" value="DUF8205"/>
</dbReference>
<evidence type="ECO:0000259" key="5">
    <source>
        <dbReference type="PROSITE" id="PS50865"/>
    </source>
</evidence>
<feature type="domain" description="MYND-type" evidence="5">
    <location>
        <begin position="49"/>
        <end position="90"/>
    </location>
</feature>
<keyword evidence="2 4" id="KW-0863">Zinc-finger</keyword>
<dbReference type="PROSITE" id="PS50865">
    <property type="entry name" value="ZF_MYND_2"/>
    <property type="match status" value="1"/>
</dbReference>
<evidence type="ECO:0000256" key="1">
    <source>
        <dbReference type="ARBA" id="ARBA00022723"/>
    </source>
</evidence>
<dbReference type="AlphaFoldDB" id="A0A0C9XLL3"/>
<keyword evidence="7" id="KW-1185">Reference proteome</keyword>
<dbReference type="EMBL" id="KN838704">
    <property type="protein sequence ID" value="KIJ97007.1"/>
    <property type="molecule type" value="Genomic_DNA"/>
</dbReference>
<dbReference type="GO" id="GO:0008270">
    <property type="term" value="F:zinc ion binding"/>
    <property type="evidence" value="ECO:0007669"/>
    <property type="project" value="UniProtKB-KW"/>
</dbReference>